<feature type="signal peptide" evidence="1">
    <location>
        <begin position="1"/>
        <end position="35"/>
    </location>
</feature>
<name>A0ABV6E526_9ACTN</name>
<sequence length="176" mass="18000">MAEPTTRATPSRRAVVGGIWTAPVLVAASTAPAFAASAAAALAIDTFTAYGAAYDGAGTPLRIETKVQVRRAWDATAPKVTSISVTIAFPDTLAAGGKATSVSGDGWSATSESGPAGNAYTYVFTWTGMLDNTTQSTPELVFQVKRNSVRATGTTLTAYVTSPQATATSRTIATTT</sequence>
<reference evidence="2 3" key="1">
    <citation type="submission" date="2024-09" db="EMBL/GenBank/DDBJ databases">
        <authorList>
            <person name="Sun Q."/>
            <person name="Mori K."/>
        </authorList>
    </citation>
    <scope>NUCLEOTIDE SEQUENCE [LARGE SCALE GENOMIC DNA]</scope>
    <source>
        <strain evidence="2 3">CCM 8654</strain>
    </source>
</reference>
<protein>
    <submittedName>
        <fullName evidence="2">Uncharacterized protein</fullName>
    </submittedName>
</protein>
<organism evidence="2 3">
    <name type="scientific">Nocardioides zeicaulis</name>
    <dbReference type="NCBI Taxonomy" id="1776857"/>
    <lineage>
        <taxon>Bacteria</taxon>
        <taxon>Bacillati</taxon>
        <taxon>Actinomycetota</taxon>
        <taxon>Actinomycetes</taxon>
        <taxon>Propionibacteriales</taxon>
        <taxon>Nocardioidaceae</taxon>
        <taxon>Nocardioides</taxon>
    </lineage>
</organism>
<dbReference type="EMBL" id="JBHLXH010000002">
    <property type="protein sequence ID" value="MFC0224083.1"/>
    <property type="molecule type" value="Genomic_DNA"/>
</dbReference>
<dbReference type="InterPro" id="IPR006311">
    <property type="entry name" value="TAT_signal"/>
</dbReference>
<feature type="chain" id="PRO_5046358570" evidence="1">
    <location>
        <begin position="36"/>
        <end position="176"/>
    </location>
</feature>
<keyword evidence="3" id="KW-1185">Reference proteome</keyword>
<dbReference type="Proteomes" id="UP001589698">
    <property type="component" value="Unassembled WGS sequence"/>
</dbReference>
<comment type="caution">
    <text evidence="2">The sequence shown here is derived from an EMBL/GenBank/DDBJ whole genome shotgun (WGS) entry which is preliminary data.</text>
</comment>
<keyword evidence="1" id="KW-0732">Signal</keyword>
<evidence type="ECO:0000313" key="3">
    <source>
        <dbReference type="Proteomes" id="UP001589698"/>
    </source>
</evidence>
<evidence type="ECO:0000313" key="2">
    <source>
        <dbReference type="EMBL" id="MFC0224083.1"/>
    </source>
</evidence>
<dbReference type="PROSITE" id="PS51318">
    <property type="entry name" value="TAT"/>
    <property type="match status" value="1"/>
</dbReference>
<dbReference type="RefSeq" id="WP_378519871.1">
    <property type="nucleotide sequence ID" value="NZ_CBCSDI010000044.1"/>
</dbReference>
<proteinExistence type="predicted"/>
<gene>
    <name evidence="2" type="ORF">ACFFJG_16475</name>
</gene>
<evidence type="ECO:0000256" key="1">
    <source>
        <dbReference type="SAM" id="SignalP"/>
    </source>
</evidence>
<accession>A0ABV6E526</accession>